<feature type="transmembrane region" description="Helical" evidence="1">
    <location>
        <begin position="164"/>
        <end position="183"/>
    </location>
</feature>
<dbReference type="EMBL" id="KB201651">
    <property type="protein sequence ID" value="ESO95539.1"/>
    <property type="molecule type" value="Genomic_DNA"/>
</dbReference>
<dbReference type="AlphaFoldDB" id="V4C228"/>
<keyword evidence="3" id="KW-1185">Reference proteome</keyword>
<dbReference type="RefSeq" id="XP_009053773.1">
    <property type="nucleotide sequence ID" value="XM_009055525.1"/>
</dbReference>
<dbReference type="GeneID" id="20251160"/>
<dbReference type="Proteomes" id="UP000030746">
    <property type="component" value="Unassembled WGS sequence"/>
</dbReference>
<accession>V4C228</accession>
<sequence>MCVNRSIQDCQYSDRSMFEPALRAATVICKNTDAYRKALQCYFNSAVEEIVDICTENLGESDMSCGSILAYQTCITADNSLRDHCSALDITLLGNITTASIYIFIQKYNCIVTTRSTTLPSTIKTSTASLSTLSTTASRTTKGTNNPNYPGPNTDEMEGGAASLAKCLVLSLMTLFCAVIAMYA</sequence>
<evidence type="ECO:0000313" key="3">
    <source>
        <dbReference type="Proteomes" id="UP000030746"/>
    </source>
</evidence>
<dbReference type="KEGG" id="lgi:LOTGIDRAFT_239754"/>
<proteinExistence type="predicted"/>
<organism evidence="2 3">
    <name type="scientific">Lottia gigantea</name>
    <name type="common">Giant owl limpet</name>
    <dbReference type="NCBI Taxonomy" id="225164"/>
    <lineage>
        <taxon>Eukaryota</taxon>
        <taxon>Metazoa</taxon>
        <taxon>Spiralia</taxon>
        <taxon>Lophotrochozoa</taxon>
        <taxon>Mollusca</taxon>
        <taxon>Gastropoda</taxon>
        <taxon>Patellogastropoda</taxon>
        <taxon>Lottioidea</taxon>
        <taxon>Lottiidae</taxon>
        <taxon>Lottia</taxon>
    </lineage>
</organism>
<keyword evidence="1" id="KW-0812">Transmembrane</keyword>
<evidence type="ECO:0000313" key="2">
    <source>
        <dbReference type="EMBL" id="ESO95539.1"/>
    </source>
</evidence>
<gene>
    <name evidence="2" type="ORF">LOTGIDRAFT_239754</name>
</gene>
<name>V4C228_LOTGI</name>
<reference evidence="2 3" key="1">
    <citation type="journal article" date="2013" name="Nature">
        <title>Insights into bilaterian evolution from three spiralian genomes.</title>
        <authorList>
            <person name="Simakov O."/>
            <person name="Marletaz F."/>
            <person name="Cho S.J."/>
            <person name="Edsinger-Gonzales E."/>
            <person name="Havlak P."/>
            <person name="Hellsten U."/>
            <person name="Kuo D.H."/>
            <person name="Larsson T."/>
            <person name="Lv J."/>
            <person name="Arendt D."/>
            <person name="Savage R."/>
            <person name="Osoegawa K."/>
            <person name="de Jong P."/>
            <person name="Grimwood J."/>
            <person name="Chapman J.A."/>
            <person name="Shapiro H."/>
            <person name="Aerts A."/>
            <person name="Otillar R.P."/>
            <person name="Terry A.Y."/>
            <person name="Boore J.L."/>
            <person name="Grigoriev I.V."/>
            <person name="Lindberg D.R."/>
            <person name="Seaver E.C."/>
            <person name="Weisblat D.A."/>
            <person name="Putnam N.H."/>
            <person name="Rokhsar D.S."/>
        </authorList>
    </citation>
    <scope>NUCLEOTIDE SEQUENCE [LARGE SCALE GENOMIC DNA]</scope>
</reference>
<keyword evidence="1" id="KW-0472">Membrane</keyword>
<keyword evidence="1" id="KW-1133">Transmembrane helix</keyword>
<evidence type="ECO:0000256" key="1">
    <source>
        <dbReference type="SAM" id="Phobius"/>
    </source>
</evidence>
<dbReference type="CTD" id="20251160"/>
<protein>
    <submittedName>
        <fullName evidence="2">Uncharacterized protein</fullName>
    </submittedName>
</protein>